<accession>A0AA47NY70</accession>
<organism evidence="11 12">
    <name type="scientific">Merluccius polli</name>
    <name type="common">Benguela hake</name>
    <name type="synonym">Merluccius cadenati</name>
    <dbReference type="NCBI Taxonomy" id="89951"/>
    <lineage>
        <taxon>Eukaryota</taxon>
        <taxon>Metazoa</taxon>
        <taxon>Chordata</taxon>
        <taxon>Craniata</taxon>
        <taxon>Vertebrata</taxon>
        <taxon>Euteleostomi</taxon>
        <taxon>Actinopterygii</taxon>
        <taxon>Neopterygii</taxon>
        <taxon>Teleostei</taxon>
        <taxon>Neoteleostei</taxon>
        <taxon>Acanthomorphata</taxon>
        <taxon>Zeiogadaria</taxon>
        <taxon>Gadariae</taxon>
        <taxon>Gadiformes</taxon>
        <taxon>Gadoidei</taxon>
        <taxon>Merlucciidae</taxon>
        <taxon>Merluccius</taxon>
    </lineage>
</organism>
<dbReference type="PANTHER" id="PTHR46745">
    <property type="entry name" value="TSC22 DOMAIN FAMILY PROTEIN 1"/>
    <property type="match status" value="1"/>
</dbReference>
<feature type="region of interest" description="Disordered" evidence="10">
    <location>
        <begin position="63"/>
        <end position="100"/>
    </location>
</feature>
<evidence type="ECO:0000256" key="2">
    <source>
        <dbReference type="ARBA" id="ARBA00004496"/>
    </source>
</evidence>
<gene>
    <name evidence="11" type="primary">TSC22D1_1</name>
    <name evidence="11" type="ORF">N1851_022820</name>
</gene>
<sequence>MHHPDSAGDPGKMAHQKMYLASGGGNAGGDGGTVLSTPPPPPNYVVNNSHMPVDEYQPALLVKSPSALSSPAPQHPPHNLNLHSQSPQSAGAQMKKKSGFQITSVTSAQVSVGTNNSIAEDTESYDDLDESHTEDISSSEILDVSLSRNNDLAGAERSSSEETLNNFHEVESPGAISPNQLSHPHLVNQAAQLGTIVNGTMHYHYLHHHVTLRHHPQSTPPLVTPNASSNIGVALENVSGGSVSSGEDVTSATVARMHSSVTGTTAGVVNPHSSHVGNVTVPSPNVFVRDTKGGSGGIPLGEISNIEGVTGSMAMGGSITETIQQNQTMNSTLISTTFENTNAAVASTSGPAVIELPNGTPGGIVTQSGAAVTVMTVASVSFTQPQPFPTSAPTTVTTSSRFRVVKLDSSSEPFKKGRWTCTDYHDKDAPVSAPSFSTSEVTAPGMRAVESMPQYVPECFTSSAGRESTSGSSVSNTVGTLNHYTDTVGSGKVGRVQHSQDYVTSLQGFQTSLFNGLNMGVSHTETLIHKDLTQTTGAPSAPTSILQSVSLTGVQNQIGNPIVAVSQQQLTYAQAVASQPPGSNQGRLMVQQQPSVTAQYGQSHQSLPQPAISQPSGYGSGKMVGGQHQQPMVSMPVQMRLQQTTSLQVNTFSVVPQMGVGGPDQQAKSKPITPDCQQQQPLTTQGLLTHLPSASQLASHANHKNDPQSMSQIHNGVNSGMALYASLPPFTSTQLEDAQRILLQHQSALLGLPKLAEASSPVSAAFRRGAEGNSSALTSTVLLKAIDGEDDGLSGASVVAIDNKIEQAMDLVKSHLMFAVREEVEVLKEQIKDLIDRNTQLEQENTLLKTLASPEQIAQFQSQVQTGSPPASAATAGPQTLGAPALPASHNSVSSA</sequence>
<evidence type="ECO:0000256" key="8">
    <source>
        <dbReference type="ARBA" id="ARBA00039911"/>
    </source>
</evidence>
<dbReference type="GO" id="GO:0005634">
    <property type="term" value="C:nucleus"/>
    <property type="evidence" value="ECO:0007669"/>
    <property type="project" value="UniProtKB-SubCell"/>
</dbReference>
<evidence type="ECO:0000256" key="3">
    <source>
        <dbReference type="ARBA" id="ARBA00007908"/>
    </source>
</evidence>
<dbReference type="GO" id="GO:0008284">
    <property type="term" value="P:positive regulation of cell population proliferation"/>
    <property type="evidence" value="ECO:0007669"/>
    <property type="project" value="TreeGrafter"/>
</dbReference>
<keyword evidence="5" id="KW-0805">Transcription regulation</keyword>
<keyword evidence="6" id="KW-0804">Transcription</keyword>
<dbReference type="InterPro" id="IPR000580">
    <property type="entry name" value="TSC22/Bun"/>
</dbReference>
<dbReference type="SUPFAM" id="SSF58026">
    <property type="entry name" value="Delta-sleep-inducing peptide immunoreactive peptide"/>
    <property type="match status" value="1"/>
</dbReference>
<feature type="compositionally biased region" description="Low complexity" evidence="10">
    <location>
        <begin position="865"/>
        <end position="880"/>
    </location>
</feature>
<evidence type="ECO:0000256" key="7">
    <source>
        <dbReference type="ARBA" id="ARBA00023242"/>
    </source>
</evidence>
<evidence type="ECO:0000256" key="9">
    <source>
        <dbReference type="SAM" id="Coils"/>
    </source>
</evidence>
<dbReference type="FunFam" id="1.20.5.490:FF:000002">
    <property type="entry name" value="TSC22 domain family, member 1"/>
    <property type="match status" value="1"/>
</dbReference>
<proteinExistence type="inferred from homology"/>
<keyword evidence="9" id="KW-0175">Coiled coil</keyword>
<evidence type="ECO:0000256" key="5">
    <source>
        <dbReference type="ARBA" id="ARBA00023015"/>
    </source>
</evidence>
<dbReference type="GO" id="GO:0006357">
    <property type="term" value="P:regulation of transcription by RNA polymerase II"/>
    <property type="evidence" value="ECO:0007669"/>
    <property type="project" value="InterPro"/>
</dbReference>
<dbReference type="EMBL" id="JAOPHQ010004264">
    <property type="protein sequence ID" value="KAK0140272.1"/>
    <property type="molecule type" value="Genomic_DNA"/>
</dbReference>
<evidence type="ECO:0000256" key="10">
    <source>
        <dbReference type="SAM" id="MobiDB-lite"/>
    </source>
</evidence>
<comment type="similarity">
    <text evidence="3">Belongs to the TSC-22/Dip/Bun family.</text>
</comment>
<name>A0AA47NY70_MERPO</name>
<dbReference type="Pfam" id="PF01166">
    <property type="entry name" value="TSC22"/>
    <property type="match status" value="1"/>
</dbReference>
<keyword evidence="4" id="KW-0963">Cytoplasm</keyword>
<evidence type="ECO:0000256" key="4">
    <source>
        <dbReference type="ARBA" id="ARBA00022490"/>
    </source>
</evidence>
<keyword evidence="12" id="KW-1185">Reference proteome</keyword>
<feature type="region of interest" description="Disordered" evidence="10">
    <location>
        <begin position="114"/>
        <end position="138"/>
    </location>
</feature>
<dbReference type="Gene3D" id="1.20.5.490">
    <property type="entry name" value="Single helix bin"/>
    <property type="match status" value="1"/>
</dbReference>
<feature type="region of interest" description="Disordered" evidence="10">
    <location>
        <begin position="859"/>
        <end position="896"/>
    </location>
</feature>
<evidence type="ECO:0000256" key="6">
    <source>
        <dbReference type="ARBA" id="ARBA00023163"/>
    </source>
</evidence>
<dbReference type="AlphaFoldDB" id="A0AA47NY70"/>
<comment type="subcellular location">
    <subcellularLocation>
        <location evidence="2">Cytoplasm</location>
    </subcellularLocation>
    <subcellularLocation>
        <location evidence="1">Nucleus</location>
    </subcellularLocation>
</comment>
<reference evidence="11" key="1">
    <citation type="journal article" date="2023" name="Front. Mar. Sci.">
        <title>A new Merluccius polli reference genome to investigate the effects of global change in West African waters.</title>
        <authorList>
            <person name="Mateo J.L."/>
            <person name="Blanco-Fernandez C."/>
            <person name="Garcia-Vazquez E."/>
            <person name="Machado-Schiaffino G."/>
        </authorList>
    </citation>
    <scope>NUCLEOTIDE SEQUENCE</scope>
    <source>
        <strain evidence="11">C29</strain>
        <tissue evidence="11">Fin</tissue>
    </source>
</reference>
<protein>
    <recommendedName>
        <fullName evidence="8">TSC22 domain family protein 1</fullName>
    </recommendedName>
</protein>
<dbReference type="PANTHER" id="PTHR46745:SF1">
    <property type="entry name" value="TSC22 DOMAIN FAMILY PROTEIN 1"/>
    <property type="match status" value="1"/>
</dbReference>
<evidence type="ECO:0000313" key="11">
    <source>
        <dbReference type="EMBL" id="KAK0140272.1"/>
    </source>
</evidence>
<feature type="compositionally biased region" description="Polar residues" evidence="10">
    <location>
        <begin position="606"/>
        <end position="617"/>
    </location>
</feature>
<keyword evidence="7" id="KW-0539">Nucleus</keyword>
<feature type="compositionally biased region" description="Gly residues" evidence="10">
    <location>
        <begin position="22"/>
        <end position="32"/>
    </location>
</feature>
<dbReference type="CDD" id="cd21938">
    <property type="entry name" value="ZIP_TSC22D1"/>
    <property type="match status" value="1"/>
</dbReference>
<dbReference type="GO" id="GO:0005829">
    <property type="term" value="C:cytosol"/>
    <property type="evidence" value="ECO:0007669"/>
    <property type="project" value="TreeGrafter"/>
</dbReference>
<feature type="compositionally biased region" description="Acidic residues" evidence="10">
    <location>
        <begin position="120"/>
        <end position="129"/>
    </location>
</feature>
<comment type="caution">
    <text evidence="11">The sequence shown here is derived from an EMBL/GenBank/DDBJ whole genome shotgun (WGS) entry which is preliminary data.</text>
</comment>
<feature type="coiled-coil region" evidence="9">
    <location>
        <begin position="817"/>
        <end position="851"/>
    </location>
</feature>
<dbReference type="GO" id="GO:0043066">
    <property type="term" value="P:negative regulation of apoptotic process"/>
    <property type="evidence" value="ECO:0007669"/>
    <property type="project" value="TreeGrafter"/>
</dbReference>
<feature type="region of interest" description="Disordered" evidence="10">
    <location>
        <begin position="606"/>
        <end position="627"/>
    </location>
</feature>
<feature type="region of interest" description="Disordered" evidence="10">
    <location>
        <begin position="1"/>
        <end position="51"/>
    </location>
</feature>
<feature type="compositionally biased region" description="Polar residues" evidence="10">
    <location>
        <begin position="81"/>
        <end position="91"/>
    </location>
</feature>
<dbReference type="Proteomes" id="UP001174136">
    <property type="component" value="Unassembled WGS sequence"/>
</dbReference>
<evidence type="ECO:0000256" key="1">
    <source>
        <dbReference type="ARBA" id="ARBA00004123"/>
    </source>
</evidence>
<dbReference type="PROSITE" id="PS01289">
    <property type="entry name" value="TSC22"/>
    <property type="match status" value="1"/>
</dbReference>
<evidence type="ECO:0000313" key="12">
    <source>
        <dbReference type="Proteomes" id="UP001174136"/>
    </source>
</evidence>
<dbReference type="InterPro" id="IPR047862">
    <property type="entry name" value="TSC22/BUN_CS"/>
</dbReference>